<reference evidence="1 2" key="1">
    <citation type="journal article" date="2013" name="Mar. Genomics">
        <title>Expression of sulfatases in Rhodopirellula baltica and the diversity of sulfatases in the genus Rhodopirellula.</title>
        <authorList>
            <person name="Wegner C.E."/>
            <person name="Richter-Heitmann T."/>
            <person name="Klindworth A."/>
            <person name="Klockow C."/>
            <person name="Richter M."/>
            <person name="Achstetter T."/>
            <person name="Glockner F.O."/>
            <person name="Harder J."/>
        </authorList>
    </citation>
    <scope>NUCLEOTIDE SEQUENCE [LARGE SCALE GENOMIC DNA]</scope>
    <source>
        <strain evidence="1 2">SM1</strain>
    </source>
</reference>
<evidence type="ECO:0000313" key="1">
    <source>
        <dbReference type="EMBL" id="EMI17913.1"/>
    </source>
</evidence>
<organism evidence="1 2">
    <name type="scientific">Rhodopirellula maiorica SM1</name>
    <dbReference type="NCBI Taxonomy" id="1265738"/>
    <lineage>
        <taxon>Bacteria</taxon>
        <taxon>Pseudomonadati</taxon>
        <taxon>Planctomycetota</taxon>
        <taxon>Planctomycetia</taxon>
        <taxon>Pirellulales</taxon>
        <taxon>Pirellulaceae</taxon>
        <taxon>Novipirellula</taxon>
    </lineage>
</organism>
<evidence type="ECO:0000313" key="2">
    <source>
        <dbReference type="Proteomes" id="UP000011991"/>
    </source>
</evidence>
<proteinExistence type="predicted"/>
<protein>
    <submittedName>
        <fullName evidence="1">Uncharacterized protein</fullName>
    </submittedName>
</protein>
<gene>
    <name evidence="1" type="ORF">RMSM_05165</name>
</gene>
<dbReference type="Proteomes" id="UP000011991">
    <property type="component" value="Unassembled WGS sequence"/>
</dbReference>
<dbReference type="PATRIC" id="fig|1265738.3.peg.5190"/>
<dbReference type="AlphaFoldDB" id="M5REM2"/>
<keyword evidence="2" id="KW-1185">Reference proteome</keyword>
<name>M5REM2_9BACT</name>
<dbReference type="EMBL" id="ANOG01000736">
    <property type="protein sequence ID" value="EMI17913.1"/>
    <property type="molecule type" value="Genomic_DNA"/>
</dbReference>
<sequence>MEWLHEEPYPCFRLDRDETIRANLLARDATFIDGFLEWRAELVLRDQLALTDWLFRFGTEYNDGSRWADVLGAAALGAGSEVATYIWSLRNDKWCGLGTKLFPWLPSLNAARQLDAFRLAAAFFAINECERYELCRAHGGCSHWWHAIS</sequence>
<comment type="caution">
    <text evidence="1">The sequence shown here is derived from an EMBL/GenBank/DDBJ whole genome shotgun (WGS) entry which is preliminary data.</text>
</comment>
<accession>M5REM2</accession>